<proteinExistence type="predicted"/>
<evidence type="ECO:0000259" key="1">
    <source>
        <dbReference type="Pfam" id="PF00408"/>
    </source>
</evidence>
<feature type="domain" description="Alpha-D-phosphohexomutase C-terminal" evidence="1">
    <location>
        <begin position="5"/>
        <end position="60"/>
    </location>
</feature>
<dbReference type="SUPFAM" id="SSF55957">
    <property type="entry name" value="Phosphoglucomutase, C-terminal domain"/>
    <property type="match status" value="1"/>
</dbReference>
<name>A0A0F9J7R3_9ZZZZ</name>
<dbReference type="InterPro" id="IPR005843">
    <property type="entry name" value="A-D-PHexomutase_C"/>
</dbReference>
<dbReference type="InterPro" id="IPR036900">
    <property type="entry name" value="A-D-PHexomutase_C_sf"/>
</dbReference>
<reference evidence="2" key="1">
    <citation type="journal article" date="2015" name="Nature">
        <title>Complex archaea that bridge the gap between prokaryotes and eukaryotes.</title>
        <authorList>
            <person name="Spang A."/>
            <person name="Saw J.H."/>
            <person name="Jorgensen S.L."/>
            <person name="Zaremba-Niedzwiedzka K."/>
            <person name="Martijn J."/>
            <person name="Lind A.E."/>
            <person name="van Eijk R."/>
            <person name="Schleper C."/>
            <person name="Guy L."/>
            <person name="Ettema T.J."/>
        </authorList>
    </citation>
    <scope>NUCLEOTIDE SEQUENCE</scope>
</reference>
<dbReference type="Pfam" id="PF00408">
    <property type="entry name" value="PGM_PMM_IV"/>
    <property type="match status" value="1"/>
</dbReference>
<feature type="non-terminal residue" evidence="2">
    <location>
        <position position="1"/>
    </location>
</feature>
<sequence length="66" mass="7159">NKVPINEIDALQDAIDGAHKVMEGKGRAVVRFSGTESVLRIMVEHKDKATADIMAEGIADVARRTL</sequence>
<accession>A0A0F9J7R3</accession>
<dbReference type="GO" id="GO:0016868">
    <property type="term" value="F:intramolecular phosphotransferase activity"/>
    <property type="evidence" value="ECO:0007669"/>
    <property type="project" value="InterPro"/>
</dbReference>
<dbReference type="Gene3D" id="3.30.310.50">
    <property type="entry name" value="Alpha-D-phosphohexomutase, C-terminal domain"/>
    <property type="match status" value="1"/>
</dbReference>
<protein>
    <recommendedName>
        <fullName evidence="1">Alpha-D-phosphohexomutase C-terminal domain-containing protein</fullName>
    </recommendedName>
</protein>
<comment type="caution">
    <text evidence="2">The sequence shown here is derived from an EMBL/GenBank/DDBJ whole genome shotgun (WGS) entry which is preliminary data.</text>
</comment>
<gene>
    <name evidence="2" type="ORF">LCGC14_1489770</name>
</gene>
<organism evidence="2">
    <name type="scientific">marine sediment metagenome</name>
    <dbReference type="NCBI Taxonomy" id="412755"/>
    <lineage>
        <taxon>unclassified sequences</taxon>
        <taxon>metagenomes</taxon>
        <taxon>ecological metagenomes</taxon>
    </lineage>
</organism>
<dbReference type="EMBL" id="LAZR01010700">
    <property type="protein sequence ID" value="KKM65593.1"/>
    <property type="molecule type" value="Genomic_DNA"/>
</dbReference>
<evidence type="ECO:0000313" key="2">
    <source>
        <dbReference type="EMBL" id="KKM65593.1"/>
    </source>
</evidence>
<dbReference type="AlphaFoldDB" id="A0A0F9J7R3"/>